<protein>
    <submittedName>
        <fullName evidence="2">Uncharacterized protein</fullName>
    </submittedName>
</protein>
<proteinExistence type="predicted"/>
<evidence type="ECO:0000313" key="3">
    <source>
        <dbReference type="Proteomes" id="UP001302745"/>
    </source>
</evidence>
<accession>A0AAN6VD17</accession>
<name>A0AAN6VD17_9PEZI</name>
<evidence type="ECO:0000313" key="2">
    <source>
        <dbReference type="EMBL" id="KAK4149207.1"/>
    </source>
</evidence>
<gene>
    <name evidence="2" type="ORF">C8A00DRAFT_38205</name>
</gene>
<feature type="compositionally biased region" description="Basic and acidic residues" evidence="1">
    <location>
        <begin position="153"/>
        <end position="185"/>
    </location>
</feature>
<dbReference type="AlphaFoldDB" id="A0AAN6VD17"/>
<dbReference type="Proteomes" id="UP001302745">
    <property type="component" value="Unassembled WGS sequence"/>
</dbReference>
<comment type="caution">
    <text evidence="2">The sequence shown here is derived from an EMBL/GenBank/DDBJ whole genome shotgun (WGS) entry which is preliminary data.</text>
</comment>
<reference evidence="2" key="1">
    <citation type="journal article" date="2023" name="Mol. Phylogenet. Evol.">
        <title>Genome-scale phylogeny and comparative genomics of the fungal order Sordariales.</title>
        <authorList>
            <person name="Hensen N."/>
            <person name="Bonometti L."/>
            <person name="Westerberg I."/>
            <person name="Brannstrom I.O."/>
            <person name="Guillou S."/>
            <person name="Cros-Aarteil S."/>
            <person name="Calhoun S."/>
            <person name="Haridas S."/>
            <person name="Kuo A."/>
            <person name="Mondo S."/>
            <person name="Pangilinan J."/>
            <person name="Riley R."/>
            <person name="LaButti K."/>
            <person name="Andreopoulos B."/>
            <person name="Lipzen A."/>
            <person name="Chen C."/>
            <person name="Yan M."/>
            <person name="Daum C."/>
            <person name="Ng V."/>
            <person name="Clum A."/>
            <person name="Steindorff A."/>
            <person name="Ohm R.A."/>
            <person name="Martin F."/>
            <person name="Silar P."/>
            <person name="Natvig D.O."/>
            <person name="Lalanne C."/>
            <person name="Gautier V."/>
            <person name="Ament-Velasquez S.L."/>
            <person name="Kruys A."/>
            <person name="Hutchinson M.I."/>
            <person name="Powell A.J."/>
            <person name="Barry K."/>
            <person name="Miller A.N."/>
            <person name="Grigoriev I.V."/>
            <person name="Debuchy R."/>
            <person name="Gladieux P."/>
            <person name="Hiltunen Thoren M."/>
            <person name="Johannesson H."/>
        </authorList>
    </citation>
    <scope>NUCLEOTIDE SEQUENCE</scope>
    <source>
        <strain evidence="2">CBS 538.74</strain>
    </source>
</reference>
<organism evidence="2 3">
    <name type="scientific">Chaetomidium leptoderma</name>
    <dbReference type="NCBI Taxonomy" id="669021"/>
    <lineage>
        <taxon>Eukaryota</taxon>
        <taxon>Fungi</taxon>
        <taxon>Dikarya</taxon>
        <taxon>Ascomycota</taxon>
        <taxon>Pezizomycotina</taxon>
        <taxon>Sordariomycetes</taxon>
        <taxon>Sordariomycetidae</taxon>
        <taxon>Sordariales</taxon>
        <taxon>Chaetomiaceae</taxon>
        <taxon>Chaetomidium</taxon>
    </lineage>
</organism>
<reference evidence="2" key="2">
    <citation type="submission" date="2023-05" db="EMBL/GenBank/DDBJ databases">
        <authorList>
            <consortium name="Lawrence Berkeley National Laboratory"/>
            <person name="Steindorff A."/>
            <person name="Hensen N."/>
            <person name="Bonometti L."/>
            <person name="Westerberg I."/>
            <person name="Brannstrom I.O."/>
            <person name="Guillou S."/>
            <person name="Cros-Aarteil S."/>
            <person name="Calhoun S."/>
            <person name="Haridas S."/>
            <person name="Kuo A."/>
            <person name="Mondo S."/>
            <person name="Pangilinan J."/>
            <person name="Riley R."/>
            <person name="Labutti K."/>
            <person name="Andreopoulos B."/>
            <person name="Lipzen A."/>
            <person name="Chen C."/>
            <person name="Yanf M."/>
            <person name="Daum C."/>
            <person name="Ng V."/>
            <person name="Clum A."/>
            <person name="Ohm R."/>
            <person name="Martin F."/>
            <person name="Silar P."/>
            <person name="Natvig D."/>
            <person name="Lalanne C."/>
            <person name="Gautier V."/>
            <person name="Ament-Velasquez S.L."/>
            <person name="Kruys A."/>
            <person name="Hutchinson M.I."/>
            <person name="Powell A.J."/>
            <person name="Barry K."/>
            <person name="Miller A.N."/>
            <person name="Grigoriev I.V."/>
            <person name="Debuchy R."/>
            <person name="Gladieux P."/>
            <person name="Thoren M.H."/>
            <person name="Johannesson H."/>
        </authorList>
    </citation>
    <scope>NUCLEOTIDE SEQUENCE</scope>
    <source>
        <strain evidence="2">CBS 538.74</strain>
    </source>
</reference>
<keyword evidence="3" id="KW-1185">Reference proteome</keyword>
<feature type="region of interest" description="Disordered" evidence="1">
    <location>
        <begin position="143"/>
        <end position="185"/>
    </location>
</feature>
<evidence type="ECO:0000256" key="1">
    <source>
        <dbReference type="SAM" id="MobiDB-lite"/>
    </source>
</evidence>
<dbReference type="EMBL" id="MU857188">
    <property type="protein sequence ID" value="KAK4149207.1"/>
    <property type="molecule type" value="Genomic_DNA"/>
</dbReference>
<sequence>MAALLRSNLTYMQYAGFEGRPSGLPPIELTPIDDGSGGKVKFGVEPLYGEVFCRAPIEGTNELCVQANKMQPESLKKHYKTSHDFIILKDGQPVDPKTNKNVGGRPPAPVLAKTVAWVNGILPMIDEAKKRLDAVSRKRYQQTFNIPSIPNKKRQEAKDREERRQSAKKDDALKKAALKEKRDAEAKKSATVVKAHLELINDQAVVYFQRPGDSRWVINMKGDAIHITQSRTKFHQNNPDYQGSKSGPCSACKEKAAEKCDFNDKDCAYVRFFGTARAALIAYEFDADEYTTGVPCNKLVELPVKNEEDSAQGSGVAEGQELGGMDACWDDCCTFDDGGSELGDPDWVLNAA</sequence>